<name>A0AAW8B684_9GAMM</name>
<evidence type="ECO:0000313" key="3">
    <source>
        <dbReference type="EMBL" id="MDP1520850.1"/>
    </source>
</evidence>
<dbReference type="PANTHER" id="PTHR13420:SF7">
    <property type="entry name" value="UPF0235 PROTEIN C15ORF40"/>
    <property type="match status" value="1"/>
</dbReference>
<evidence type="ECO:0000256" key="2">
    <source>
        <dbReference type="HAMAP-Rule" id="MF_00634"/>
    </source>
</evidence>
<dbReference type="RefSeq" id="WP_305170432.1">
    <property type="nucleotide sequence ID" value="NZ_JAUUUU010000003.1"/>
</dbReference>
<evidence type="ECO:0000313" key="4">
    <source>
        <dbReference type="Proteomes" id="UP001178354"/>
    </source>
</evidence>
<gene>
    <name evidence="3" type="ORF">Q8A57_07715</name>
</gene>
<evidence type="ECO:0000256" key="1">
    <source>
        <dbReference type="ARBA" id="ARBA00010364"/>
    </source>
</evidence>
<keyword evidence="4" id="KW-1185">Reference proteome</keyword>
<dbReference type="NCBIfam" id="TIGR00251">
    <property type="entry name" value="DUF167 family protein"/>
    <property type="match status" value="1"/>
</dbReference>
<dbReference type="SMART" id="SM01152">
    <property type="entry name" value="DUF167"/>
    <property type="match status" value="1"/>
</dbReference>
<dbReference type="GO" id="GO:0005737">
    <property type="term" value="C:cytoplasm"/>
    <property type="evidence" value="ECO:0007669"/>
    <property type="project" value="TreeGrafter"/>
</dbReference>
<proteinExistence type="inferred from homology"/>
<dbReference type="AlphaFoldDB" id="A0AAW8B684"/>
<protein>
    <recommendedName>
        <fullName evidence="2">UPF0235 protein Q8A57_07715</fullName>
    </recommendedName>
</protein>
<sequence>MPDHYQWQGKTLLLHCQLQPRAANDEIVGIQGDRLKIRITAPPVDGKANQHLVALMAKWFGVAKSRVSIVRGESGRQKTLTIDAPQKIPREAAVGDAN</sequence>
<dbReference type="InterPro" id="IPR003746">
    <property type="entry name" value="DUF167"/>
</dbReference>
<reference evidence="3" key="1">
    <citation type="journal article" date="2010" name="Int. J. Syst. Evol. Microbiol.">
        <title>Porticoccus litoralis gen. nov., sp. nov., a gammaproteobacterium isolated from the Yellow Sea.</title>
        <authorList>
            <person name="Oh H.M."/>
            <person name="Kim H."/>
            <person name="Kim K.M."/>
            <person name="Min G.S."/>
            <person name="Cho J.C."/>
        </authorList>
    </citation>
    <scope>NUCLEOTIDE SEQUENCE</scope>
    <source>
        <strain evidence="3">DSM 25064</strain>
    </source>
</reference>
<dbReference type="Pfam" id="PF02594">
    <property type="entry name" value="DUF167"/>
    <property type="match status" value="1"/>
</dbReference>
<dbReference type="Gene3D" id="3.30.1200.10">
    <property type="entry name" value="YggU-like"/>
    <property type="match status" value="1"/>
</dbReference>
<comment type="similarity">
    <text evidence="1 2">Belongs to the UPF0235 family.</text>
</comment>
<dbReference type="Proteomes" id="UP001178354">
    <property type="component" value="Unassembled WGS sequence"/>
</dbReference>
<dbReference type="HAMAP" id="MF_00634">
    <property type="entry name" value="UPF0235"/>
    <property type="match status" value="1"/>
</dbReference>
<dbReference type="InterPro" id="IPR036591">
    <property type="entry name" value="YggU-like_sf"/>
</dbReference>
<dbReference type="EMBL" id="JAUUUU010000003">
    <property type="protein sequence ID" value="MDP1520850.1"/>
    <property type="molecule type" value="Genomic_DNA"/>
</dbReference>
<reference evidence="3" key="2">
    <citation type="submission" date="2023-08" db="EMBL/GenBank/DDBJ databases">
        <authorList>
            <person name="Luo J."/>
        </authorList>
    </citation>
    <scope>NUCLEOTIDE SEQUENCE</scope>
    <source>
        <strain evidence="3">DSM 25064</strain>
    </source>
</reference>
<accession>A0AAW8B684</accession>
<organism evidence="3 4">
    <name type="scientific">Porticoccus litoralis</name>
    <dbReference type="NCBI Taxonomy" id="434086"/>
    <lineage>
        <taxon>Bacteria</taxon>
        <taxon>Pseudomonadati</taxon>
        <taxon>Pseudomonadota</taxon>
        <taxon>Gammaproteobacteria</taxon>
        <taxon>Cellvibrionales</taxon>
        <taxon>Porticoccaceae</taxon>
        <taxon>Porticoccus</taxon>
    </lineage>
</organism>
<dbReference type="SUPFAM" id="SSF69786">
    <property type="entry name" value="YggU-like"/>
    <property type="match status" value="1"/>
</dbReference>
<dbReference type="PANTHER" id="PTHR13420">
    <property type="entry name" value="UPF0235 PROTEIN C15ORF40"/>
    <property type="match status" value="1"/>
</dbReference>
<comment type="caution">
    <text evidence="3">The sequence shown here is derived from an EMBL/GenBank/DDBJ whole genome shotgun (WGS) entry which is preliminary data.</text>
</comment>